<comment type="caution">
    <text evidence="2">The sequence shown here is derived from an EMBL/GenBank/DDBJ whole genome shotgun (WGS) entry which is preliminary data.</text>
</comment>
<name>A0A495QZ02_9ACTN</name>
<proteinExistence type="predicted"/>
<evidence type="ECO:0000313" key="2">
    <source>
        <dbReference type="EMBL" id="RKS79352.1"/>
    </source>
</evidence>
<reference evidence="2 3" key="1">
    <citation type="submission" date="2018-10" db="EMBL/GenBank/DDBJ databases">
        <title>Genomic Encyclopedia of Archaeal and Bacterial Type Strains, Phase II (KMG-II): from individual species to whole genera.</title>
        <authorList>
            <person name="Goeker M."/>
        </authorList>
    </citation>
    <scope>NUCLEOTIDE SEQUENCE [LARGE SCALE GENOMIC DNA]</scope>
    <source>
        <strain evidence="2 3">DSM 43383</strain>
    </source>
</reference>
<gene>
    <name evidence="2" type="ORF">BZB76_0813</name>
</gene>
<keyword evidence="3" id="KW-1185">Reference proteome</keyword>
<dbReference type="InterPro" id="IPR049052">
    <property type="entry name" value="nSTAND1"/>
</dbReference>
<dbReference type="AlphaFoldDB" id="A0A495QZ02"/>
<dbReference type="Proteomes" id="UP000274601">
    <property type="component" value="Unassembled WGS sequence"/>
</dbReference>
<dbReference type="EMBL" id="RBWU01000001">
    <property type="protein sequence ID" value="RKS79352.1"/>
    <property type="molecule type" value="Genomic_DNA"/>
</dbReference>
<organism evidence="2 3">
    <name type="scientific">Actinomadura pelletieri DSM 43383</name>
    <dbReference type="NCBI Taxonomy" id="1120940"/>
    <lineage>
        <taxon>Bacteria</taxon>
        <taxon>Bacillati</taxon>
        <taxon>Actinomycetota</taxon>
        <taxon>Actinomycetes</taxon>
        <taxon>Streptosporangiales</taxon>
        <taxon>Thermomonosporaceae</taxon>
        <taxon>Actinomadura</taxon>
    </lineage>
</organism>
<accession>A0A495QZ02</accession>
<feature type="domain" description="Novel STAND NTPase 1" evidence="1">
    <location>
        <begin position="230"/>
        <end position="326"/>
    </location>
</feature>
<evidence type="ECO:0000313" key="3">
    <source>
        <dbReference type="Proteomes" id="UP000274601"/>
    </source>
</evidence>
<protein>
    <recommendedName>
        <fullName evidence="1">Novel STAND NTPase 1 domain-containing protein</fullName>
    </recommendedName>
</protein>
<sequence>MRAGVRARVARLAHGTGSAARQWTPPALLANLSAGAFGPLLESGIGPAAVTSAGIGAFTSVGGNVLSDLVRAGVSRLGDGPAERAELEDEVERQILCALQAGGEDAERLRGEIARVLGEIGAVGAAVEAAVETGDHHLQEQIATGFAALGQEFGEFRSVLTDLRARLDSIREDTDRQSAALQVSVGLQYQQSTSTRLLLEHVAAIERRTRSLAPGNGAHSVDPRWAEESPYRGLAPFRESDAPVFHGRELVTAQLVATVSQRLAGTGMLVVTGASGAGKSSLLRAGLLPAIGRGELSRSAADWPRCVLDRPTGSPLARLATLLAGFSAVDTGGKEPMEAVAFGPDDKSLIAGSLAGGVRTWRIDLPSDPLRSLCALARGAVTAQELRRYLPTGEPARDPCA</sequence>
<evidence type="ECO:0000259" key="1">
    <source>
        <dbReference type="Pfam" id="PF20703"/>
    </source>
</evidence>
<dbReference type="Pfam" id="PF20703">
    <property type="entry name" value="nSTAND1"/>
    <property type="match status" value="1"/>
</dbReference>